<dbReference type="AlphaFoldDB" id="A0A1H0FXL9"/>
<evidence type="ECO:0000313" key="7">
    <source>
        <dbReference type="EMBL" id="SHJ82697.1"/>
    </source>
</evidence>
<evidence type="ECO:0000256" key="5">
    <source>
        <dbReference type="ARBA" id="ARBA00022764"/>
    </source>
</evidence>
<keyword evidence="3" id="KW-0813">Transport</keyword>
<comment type="similarity">
    <text evidence="2">Belongs to the bacterial solute-binding protein 7 family.</text>
</comment>
<evidence type="ECO:0000256" key="4">
    <source>
        <dbReference type="ARBA" id="ARBA00022729"/>
    </source>
</evidence>
<accession>A0A1H0FXL9</accession>
<dbReference type="RefSeq" id="WP_149787699.1">
    <property type="nucleotide sequence ID" value="NZ_FNIO01000003.1"/>
</dbReference>
<feature type="signal peptide" evidence="6">
    <location>
        <begin position="1"/>
        <end position="24"/>
    </location>
</feature>
<comment type="subcellular location">
    <subcellularLocation>
        <location evidence="1">Periplasm</location>
    </subcellularLocation>
</comment>
<reference evidence="7 8" key="1">
    <citation type="submission" date="2016-11" db="EMBL/GenBank/DDBJ databases">
        <authorList>
            <person name="Varghese N."/>
            <person name="Submissions S."/>
        </authorList>
    </citation>
    <scope>NUCLEOTIDE SEQUENCE [LARGE SCALE GENOMIC DNA]</scope>
    <source>
        <strain evidence="7 8">DSM 29620</strain>
    </source>
</reference>
<evidence type="ECO:0000313" key="8">
    <source>
        <dbReference type="Proteomes" id="UP000324252"/>
    </source>
</evidence>
<dbReference type="InterPro" id="IPR018389">
    <property type="entry name" value="DctP_fam"/>
</dbReference>
<dbReference type="PANTHER" id="PTHR33376:SF7">
    <property type="entry name" value="C4-DICARBOXYLATE-BINDING PROTEIN DCTB"/>
    <property type="match status" value="1"/>
</dbReference>
<keyword evidence="8" id="KW-1185">Reference proteome</keyword>
<dbReference type="GO" id="GO:0055085">
    <property type="term" value="P:transmembrane transport"/>
    <property type="evidence" value="ECO:0007669"/>
    <property type="project" value="InterPro"/>
</dbReference>
<dbReference type="GO" id="GO:0042597">
    <property type="term" value="C:periplasmic space"/>
    <property type="evidence" value="ECO:0007669"/>
    <property type="project" value="UniProtKB-SubCell"/>
</dbReference>
<evidence type="ECO:0000256" key="2">
    <source>
        <dbReference type="ARBA" id="ARBA00009023"/>
    </source>
</evidence>
<gene>
    <name evidence="7" type="ORF">SAMN05444142_1023</name>
</gene>
<dbReference type="Gene3D" id="3.40.190.170">
    <property type="entry name" value="Bacterial extracellular solute-binding protein, family 7"/>
    <property type="match status" value="1"/>
</dbReference>
<organism evidence="7 8">
    <name type="scientific">Lutimaribacter pacificus</name>
    <dbReference type="NCBI Taxonomy" id="391948"/>
    <lineage>
        <taxon>Bacteria</taxon>
        <taxon>Pseudomonadati</taxon>
        <taxon>Pseudomonadota</taxon>
        <taxon>Alphaproteobacteria</taxon>
        <taxon>Rhodobacterales</taxon>
        <taxon>Roseobacteraceae</taxon>
        <taxon>Lutimaribacter</taxon>
    </lineage>
</organism>
<dbReference type="PANTHER" id="PTHR33376">
    <property type="match status" value="1"/>
</dbReference>
<dbReference type="Proteomes" id="UP000324252">
    <property type="component" value="Unassembled WGS sequence"/>
</dbReference>
<dbReference type="OrthoDB" id="7239472at2"/>
<name>A0A1H0FXL9_9RHOB</name>
<keyword evidence="5" id="KW-0574">Periplasm</keyword>
<evidence type="ECO:0000256" key="1">
    <source>
        <dbReference type="ARBA" id="ARBA00004418"/>
    </source>
</evidence>
<dbReference type="InterPro" id="IPR038404">
    <property type="entry name" value="TRAP_DctP_sf"/>
</dbReference>
<sequence length="379" mass="41227">MTIFKRIMLAGGSIIALAAPAVQADTLSYASGWPPSARVTPVFEKYADTIEERTNGDLSMKIYPLSLLNFLEANEGVKNGIADLATMLTPYFAAEYPRMNMLSEASSVMALEGNESSVPAIAYAGMMTELVMLDCPSCQDEVKRQNQVSLGVAMTPPYLMACMTEITSAEELKGKRVRAGGAFWSRWVEAMEAVPVSLSINETFEALEQGVLDCSLGTAPDLDNFSLNEVVKHVYLGAPSGMFPFPTNMNLNRWQGLSEEQRAVMLDASAELIAGLAWEYHLTGQQALEDVVSGGNELTEVSDDLRAKSRAFLQSDLDALAGAYKANFGMEGGDELVQKISALAPRWIELVEDVNGPDELAEILKREIFSKVDAKTYGM</sequence>
<dbReference type="EMBL" id="FQZZ01000002">
    <property type="protein sequence ID" value="SHJ82697.1"/>
    <property type="molecule type" value="Genomic_DNA"/>
</dbReference>
<dbReference type="Pfam" id="PF03480">
    <property type="entry name" value="DctP"/>
    <property type="match status" value="1"/>
</dbReference>
<proteinExistence type="inferred from homology"/>
<evidence type="ECO:0000256" key="6">
    <source>
        <dbReference type="SAM" id="SignalP"/>
    </source>
</evidence>
<evidence type="ECO:0000256" key="3">
    <source>
        <dbReference type="ARBA" id="ARBA00022448"/>
    </source>
</evidence>
<dbReference type="CDD" id="cd13666">
    <property type="entry name" value="PBP2_TRAP_DctP_like_1"/>
    <property type="match status" value="1"/>
</dbReference>
<protein>
    <submittedName>
        <fullName evidence="7">TRAP-type C4-dicarboxylate transport system, substrate-binding protein</fullName>
    </submittedName>
</protein>
<keyword evidence="4 6" id="KW-0732">Signal</keyword>
<feature type="chain" id="PRO_5015064535" evidence="6">
    <location>
        <begin position="25"/>
        <end position="379"/>
    </location>
</feature>